<name>K0S0V4_THAOC</name>
<evidence type="ECO:0000313" key="2">
    <source>
        <dbReference type="EMBL" id="EJK58349.1"/>
    </source>
</evidence>
<organism evidence="2 3">
    <name type="scientific">Thalassiosira oceanica</name>
    <name type="common">Marine diatom</name>
    <dbReference type="NCBI Taxonomy" id="159749"/>
    <lineage>
        <taxon>Eukaryota</taxon>
        <taxon>Sar</taxon>
        <taxon>Stramenopiles</taxon>
        <taxon>Ochrophyta</taxon>
        <taxon>Bacillariophyta</taxon>
        <taxon>Coscinodiscophyceae</taxon>
        <taxon>Thalassiosirophycidae</taxon>
        <taxon>Thalassiosirales</taxon>
        <taxon>Thalassiosiraceae</taxon>
        <taxon>Thalassiosira</taxon>
    </lineage>
</organism>
<gene>
    <name evidence="2" type="ORF">THAOC_21538</name>
</gene>
<sequence>MADDSPPPDDAVINAVESWGRFWLSSVPQAYGPDPRESLPDCDLFRDLLKKHWQPSAPPSGDIGKERMRKALLKERKNRKKMMRIVFSEYIYAKTAPGGENPRTDPPRRNPTDESSQADDADGRPGIPSPETIEPRAASSDSVAGPSRNEAPPAAIEASSRRATPQDSGDPPPRVPTPATAEDQSASGLRRAIDNLQNAENLSTPASPPSTPLNPRRTVNDPRASNISTPETDRLLQELKDRMDGKTS</sequence>
<protein>
    <submittedName>
        <fullName evidence="2">Uncharacterized protein</fullName>
    </submittedName>
</protein>
<feature type="non-terminal residue" evidence="2">
    <location>
        <position position="248"/>
    </location>
</feature>
<comment type="caution">
    <text evidence="2">The sequence shown here is derived from an EMBL/GenBank/DDBJ whole genome shotgun (WGS) entry which is preliminary data.</text>
</comment>
<dbReference type="EMBL" id="AGNL01025512">
    <property type="protein sequence ID" value="EJK58349.1"/>
    <property type="molecule type" value="Genomic_DNA"/>
</dbReference>
<dbReference type="Proteomes" id="UP000266841">
    <property type="component" value="Unassembled WGS sequence"/>
</dbReference>
<dbReference type="AlphaFoldDB" id="K0S0V4"/>
<feature type="compositionally biased region" description="Basic and acidic residues" evidence="1">
    <location>
        <begin position="231"/>
        <end position="248"/>
    </location>
</feature>
<keyword evidence="3" id="KW-1185">Reference proteome</keyword>
<reference evidence="2 3" key="1">
    <citation type="journal article" date="2012" name="Genome Biol.">
        <title>Genome and low-iron response of an oceanic diatom adapted to chronic iron limitation.</title>
        <authorList>
            <person name="Lommer M."/>
            <person name="Specht M."/>
            <person name="Roy A.S."/>
            <person name="Kraemer L."/>
            <person name="Andreson R."/>
            <person name="Gutowska M.A."/>
            <person name="Wolf J."/>
            <person name="Bergner S.V."/>
            <person name="Schilhabel M.B."/>
            <person name="Klostermeier U.C."/>
            <person name="Beiko R.G."/>
            <person name="Rosenstiel P."/>
            <person name="Hippler M."/>
            <person name="Laroche J."/>
        </authorList>
    </citation>
    <scope>NUCLEOTIDE SEQUENCE [LARGE SCALE GENOMIC DNA]</scope>
    <source>
        <strain evidence="2 3">CCMP1005</strain>
    </source>
</reference>
<accession>K0S0V4</accession>
<feature type="region of interest" description="Disordered" evidence="1">
    <location>
        <begin position="91"/>
        <end position="248"/>
    </location>
</feature>
<feature type="compositionally biased region" description="Basic and acidic residues" evidence="1">
    <location>
        <begin position="102"/>
        <end position="112"/>
    </location>
</feature>
<evidence type="ECO:0000256" key="1">
    <source>
        <dbReference type="SAM" id="MobiDB-lite"/>
    </source>
</evidence>
<proteinExistence type="predicted"/>
<evidence type="ECO:0000313" key="3">
    <source>
        <dbReference type="Proteomes" id="UP000266841"/>
    </source>
</evidence>